<dbReference type="Gene3D" id="3.80.30.20">
    <property type="entry name" value="tm_1862 like domain"/>
    <property type="match status" value="1"/>
</dbReference>
<dbReference type="FunFam" id="3.80.30.20:FF:000001">
    <property type="entry name" value="tRNA-2-methylthio-N(6)-dimethylallyladenosine synthase 2"/>
    <property type="match status" value="1"/>
</dbReference>
<feature type="domain" description="MTTase N-terminal" evidence="10">
    <location>
        <begin position="2"/>
        <end position="115"/>
    </location>
</feature>
<dbReference type="InterPro" id="IPR013848">
    <property type="entry name" value="Methylthiotransferase_N"/>
</dbReference>
<evidence type="ECO:0000256" key="3">
    <source>
        <dbReference type="ARBA" id="ARBA00022679"/>
    </source>
</evidence>
<evidence type="ECO:0000256" key="5">
    <source>
        <dbReference type="ARBA" id="ARBA00022723"/>
    </source>
</evidence>
<evidence type="ECO:0000256" key="6">
    <source>
        <dbReference type="ARBA" id="ARBA00023004"/>
    </source>
</evidence>
<keyword evidence="1 8" id="KW-0004">4Fe-4S</keyword>
<comment type="caution">
    <text evidence="12">The sequence shown here is derived from an EMBL/GenBank/DDBJ whole genome shotgun (WGS) entry which is preliminary data.</text>
</comment>
<keyword evidence="6 8" id="KW-0408">Iron</keyword>
<dbReference type="GO" id="GO:0103039">
    <property type="term" value="F:protein methylthiotransferase activity"/>
    <property type="evidence" value="ECO:0007669"/>
    <property type="project" value="UniProtKB-EC"/>
</dbReference>
<dbReference type="GO" id="GO:0005829">
    <property type="term" value="C:cytosol"/>
    <property type="evidence" value="ECO:0007669"/>
    <property type="project" value="TreeGrafter"/>
</dbReference>
<dbReference type="Pfam" id="PF04055">
    <property type="entry name" value="Radical_SAM"/>
    <property type="match status" value="1"/>
</dbReference>
<gene>
    <name evidence="8 12" type="primary">rimO</name>
    <name evidence="12" type="ORF">MOHU_02380</name>
</gene>
<comment type="catalytic activity">
    <reaction evidence="8">
        <text>L-aspartate(89)-[ribosomal protein uS12]-hydrogen + (sulfur carrier)-SH + AH2 + 2 S-adenosyl-L-methionine = 3-methylsulfanyl-L-aspartate(89)-[ribosomal protein uS12]-hydrogen + (sulfur carrier)-H + 5'-deoxyadenosine + L-methionine + A + S-adenosyl-L-homocysteine + 2 H(+)</text>
        <dbReference type="Rhea" id="RHEA:37087"/>
        <dbReference type="Rhea" id="RHEA-COMP:10460"/>
        <dbReference type="Rhea" id="RHEA-COMP:10461"/>
        <dbReference type="Rhea" id="RHEA-COMP:14737"/>
        <dbReference type="Rhea" id="RHEA-COMP:14739"/>
        <dbReference type="ChEBI" id="CHEBI:13193"/>
        <dbReference type="ChEBI" id="CHEBI:15378"/>
        <dbReference type="ChEBI" id="CHEBI:17319"/>
        <dbReference type="ChEBI" id="CHEBI:17499"/>
        <dbReference type="ChEBI" id="CHEBI:29917"/>
        <dbReference type="ChEBI" id="CHEBI:29961"/>
        <dbReference type="ChEBI" id="CHEBI:57844"/>
        <dbReference type="ChEBI" id="CHEBI:57856"/>
        <dbReference type="ChEBI" id="CHEBI:59789"/>
        <dbReference type="ChEBI" id="CHEBI:64428"/>
        <dbReference type="ChEBI" id="CHEBI:73599"/>
        <dbReference type="EC" id="2.8.4.4"/>
    </reaction>
</comment>
<dbReference type="PANTHER" id="PTHR43837">
    <property type="entry name" value="RIBOSOMAL PROTEIN S12 METHYLTHIOTRANSFERASE RIMO"/>
    <property type="match status" value="1"/>
</dbReference>
<dbReference type="Gene3D" id="2.40.50.140">
    <property type="entry name" value="Nucleic acid-binding proteins"/>
    <property type="match status" value="1"/>
</dbReference>
<accession>A0A2T0AXE7</accession>
<dbReference type="InterPro" id="IPR023404">
    <property type="entry name" value="rSAM_horseshoe"/>
</dbReference>
<comment type="function">
    <text evidence="8">Catalyzes the methylthiolation of an aspartic acid residue of ribosomal protein uS12.</text>
</comment>
<dbReference type="EMBL" id="PVXM01000004">
    <property type="protein sequence ID" value="PRR75474.1"/>
    <property type="molecule type" value="Genomic_DNA"/>
</dbReference>
<dbReference type="InterPro" id="IPR005840">
    <property type="entry name" value="Ribosomal_uS12_MeSTrfase_RimO"/>
</dbReference>
<dbReference type="Pfam" id="PF18693">
    <property type="entry name" value="TRAM_2"/>
    <property type="match status" value="1"/>
</dbReference>
<evidence type="ECO:0000256" key="7">
    <source>
        <dbReference type="ARBA" id="ARBA00023014"/>
    </source>
</evidence>
<dbReference type="InterPro" id="IPR005839">
    <property type="entry name" value="Methylthiotransferase"/>
</dbReference>
<comment type="similarity">
    <text evidence="8">Belongs to the methylthiotransferase family. RimO subfamily.</text>
</comment>
<dbReference type="PANTHER" id="PTHR43837:SF1">
    <property type="entry name" value="RIBOSOMAL PROTEIN US12 METHYLTHIOTRANSFERASE RIMO"/>
    <property type="match status" value="1"/>
</dbReference>
<feature type="binding site" evidence="8">
    <location>
        <position position="47"/>
    </location>
    <ligand>
        <name>[4Fe-4S] cluster</name>
        <dbReference type="ChEBI" id="CHEBI:49883"/>
        <label>1</label>
    </ligand>
</feature>
<dbReference type="InterPro" id="IPR020612">
    <property type="entry name" value="Methylthiotransferase_CS"/>
</dbReference>
<keyword evidence="12" id="KW-0689">Ribosomal protein</keyword>
<dbReference type="InterPro" id="IPR007197">
    <property type="entry name" value="rSAM"/>
</dbReference>
<dbReference type="GO" id="GO:0046872">
    <property type="term" value="F:metal ion binding"/>
    <property type="evidence" value="ECO:0007669"/>
    <property type="project" value="UniProtKB-KW"/>
</dbReference>
<evidence type="ECO:0000259" key="11">
    <source>
        <dbReference type="PROSITE" id="PS51918"/>
    </source>
</evidence>
<dbReference type="GO" id="GO:0005840">
    <property type="term" value="C:ribosome"/>
    <property type="evidence" value="ECO:0007669"/>
    <property type="project" value="UniProtKB-KW"/>
</dbReference>
<feature type="binding site" evidence="8">
    <location>
        <position position="151"/>
    </location>
    <ligand>
        <name>[4Fe-4S] cluster</name>
        <dbReference type="ChEBI" id="CHEBI:49883"/>
        <label>2</label>
        <note>4Fe-4S-S-AdoMet</note>
    </ligand>
</feature>
<proteinExistence type="inferred from homology"/>
<evidence type="ECO:0000256" key="8">
    <source>
        <dbReference type="HAMAP-Rule" id="MF_01865"/>
    </source>
</evidence>
<feature type="binding site" evidence="8">
    <location>
        <position position="155"/>
    </location>
    <ligand>
        <name>[4Fe-4S] cluster</name>
        <dbReference type="ChEBI" id="CHEBI:49883"/>
        <label>2</label>
        <note>4Fe-4S-S-AdoMet</note>
    </ligand>
</feature>
<keyword evidence="5 8" id="KW-0479">Metal-binding</keyword>
<evidence type="ECO:0000259" key="9">
    <source>
        <dbReference type="PROSITE" id="PS50926"/>
    </source>
</evidence>
<dbReference type="PROSITE" id="PS51918">
    <property type="entry name" value="RADICAL_SAM"/>
    <property type="match status" value="1"/>
</dbReference>
<feature type="binding site" evidence="8">
    <location>
        <position position="158"/>
    </location>
    <ligand>
        <name>[4Fe-4S] cluster</name>
        <dbReference type="ChEBI" id="CHEBI:49883"/>
        <label>2</label>
        <note>4Fe-4S-S-AdoMet</note>
    </ligand>
</feature>
<dbReference type="Proteomes" id="UP000238415">
    <property type="component" value="Unassembled WGS sequence"/>
</dbReference>
<keyword evidence="3 8" id="KW-0808">Transferase</keyword>
<dbReference type="InterPro" id="IPR038135">
    <property type="entry name" value="Methylthiotransferase_N_sf"/>
</dbReference>
<dbReference type="SFLD" id="SFLDS00029">
    <property type="entry name" value="Radical_SAM"/>
    <property type="match status" value="1"/>
</dbReference>
<feature type="binding site" evidence="8">
    <location>
        <position position="11"/>
    </location>
    <ligand>
        <name>[4Fe-4S] cluster</name>
        <dbReference type="ChEBI" id="CHEBI:49883"/>
        <label>1</label>
    </ligand>
</feature>
<dbReference type="InterPro" id="IPR058240">
    <property type="entry name" value="rSAM_sf"/>
</dbReference>
<feature type="domain" description="TRAM" evidence="9">
    <location>
        <begin position="370"/>
        <end position="432"/>
    </location>
</feature>
<name>A0A2T0AXE7_9FIRM</name>
<dbReference type="PROSITE" id="PS01278">
    <property type="entry name" value="MTTASE_RADICAL"/>
    <property type="match status" value="1"/>
</dbReference>
<evidence type="ECO:0000256" key="2">
    <source>
        <dbReference type="ARBA" id="ARBA00022490"/>
    </source>
</evidence>
<dbReference type="CDD" id="cd01335">
    <property type="entry name" value="Radical_SAM"/>
    <property type="match status" value="1"/>
</dbReference>
<feature type="binding site" evidence="8">
    <location>
        <position position="78"/>
    </location>
    <ligand>
        <name>[4Fe-4S] cluster</name>
        <dbReference type="ChEBI" id="CHEBI:49883"/>
        <label>1</label>
    </ligand>
</feature>
<dbReference type="SUPFAM" id="SSF102114">
    <property type="entry name" value="Radical SAM enzymes"/>
    <property type="match status" value="1"/>
</dbReference>
<dbReference type="PROSITE" id="PS51449">
    <property type="entry name" value="MTTASE_N"/>
    <property type="match status" value="1"/>
</dbReference>
<dbReference type="AlphaFoldDB" id="A0A2T0AXE7"/>
<dbReference type="NCBIfam" id="TIGR00089">
    <property type="entry name" value="MiaB/RimO family radical SAM methylthiotransferase"/>
    <property type="match status" value="1"/>
</dbReference>
<dbReference type="SFLD" id="SFLDF00274">
    <property type="entry name" value="ribosomal_protein_S12_methylth"/>
    <property type="match status" value="1"/>
</dbReference>
<comment type="subcellular location">
    <subcellularLocation>
        <location evidence="8">Cytoplasm</location>
    </subcellularLocation>
</comment>
<dbReference type="RefSeq" id="WP_106004290.1">
    <property type="nucleotide sequence ID" value="NZ_CP136419.1"/>
</dbReference>
<organism evidence="12 13">
    <name type="scientific">Neomoorella humiferrea</name>
    <dbReference type="NCBI Taxonomy" id="676965"/>
    <lineage>
        <taxon>Bacteria</taxon>
        <taxon>Bacillati</taxon>
        <taxon>Bacillota</taxon>
        <taxon>Clostridia</taxon>
        <taxon>Neomoorellales</taxon>
        <taxon>Neomoorellaceae</taxon>
        <taxon>Neomoorella</taxon>
    </lineage>
</organism>
<keyword evidence="13" id="KW-1185">Reference proteome</keyword>
<evidence type="ECO:0000256" key="1">
    <source>
        <dbReference type="ARBA" id="ARBA00022485"/>
    </source>
</evidence>
<dbReference type="InterPro" id="IPR006638">
    <property type="entry name" value="Elp3/MiaA/NifB-like_rSAM"/>
</dbReference>
<dbReference type="SFLD" id="SFLDG01061">
    <property type="entry name" value="methylthiotransferase"/>
    <property type="match status" value="1"/>
</dbReference>
<evidence type="ECO:0000256" key="4">
    <source>
        <dbReference type="ARBA" id="ARBA00022691"/>
    </source>
</evidence>
<dbReference type="EC" id="2.8.4.4" evidence="8"/>
<reference evidence="12 13" key="1">
    <citation type="submission" date="2018-03" db="EMBL/GenBank/DDBJ databases">
        <title>Genome sequence of Moorella humiferrea DSM 23265.</title>
        <authorList>
            <person name="Poehlein A."/>
            <person name="Daniel R."/>
        </authorList>
    </citation>
    <scope>NUCLEOTIDE SEQUENCE [LARGE SCALE GENOMIC DNA]</scope>
    <source>
        <strain evidence="12 13">DSM 23265</strain>
    </source>
</reference>
<dbReference type="GO" id="GO:0035599">
    <property type="term" value="F:aspartic acid methylthiotransferase activity"/>
    <property type="evidence" value="ECO:0007669"/>
    <property type="project" value="TreeGrafter"/>
</dbReference>
<dbReference type="Pfam" id="PF00919">
    <property type="entry name" value="UPF0004"/>
    <property type="match status" value="1"/>
</dbReference>
<dbReference type="SFLD" id="SFLDG01082">
    <property type="entry name" value="B12-binding_domain_containing"/>
    <property type="match status" value="1"/>
</dbReference>
<dbReference type="GO" id="GO:0035600">
    <property type="term" value="P:tRNA methylthiolation"/>
    <property type="evidence" value="ECO:0007669"/>
    <property type="project" value="UniProtKB-ARBA"/>
</dbReference>
<dbReference type="HAMAP" id="MF_01865">
    <property type="entry name" value="MTTase_RimO"/>
    <property type="match status" value="1"/>
</dbReference>
<evidence type="ECO:0000313" key="13">
    <source>
        <dbReference type="Proteomes" id="UP000238415"/>
    </source>
</evidence>
<sequence>MIKTAVVTLGCPKNQVDSEYILGVLDKNRFILVGDTREAEVVIVNTCSFIADAKRESLETIFELTTREPKPYIIVAGCMVQQHGRELWQELPEVAAFIGPGAIGHLPAIIERVLKGERLLELSSSTEGEEGLPRLTVEGKPYAYLKIAEGCDNRCAYCTIPAIKGPYRSRPVERLVAEARALAATGIKELILVAQDTTAYGLDCYGEYRLPQLLQALARIPGIEWLRLLYAYPTRITPQLVEVMAGEEKVVPYLDLPLQHASEDVLRRMNRPGGLKASLKAIDLLRNAMPDIALRSTFIVGFPGEREEDFYRLLEFLKAVRFDWVGAFKYSPEDGTAAASMPGQVPEEVKEERYRRLMLSQQTITKALNERWVDREMPILVEEPGIGRSFRQAPEIDGLIYLEGSYVPPGTFITARITKVRGPYDLVGQVIT</sequence>
<protein>
    <recommendedName>
        <fullName evidence="8">Ribosomal protein uS12 methylthiotransferase RimO</fullName>
        <shortName evidence="8">uS12 MTTase</shortName>
        <shortName evidence="8">uS12 methylthiotransferase</shortName>
        <ecNumber evidence="8">2.8.4.4</ecNumber>
    </recommendedName>
    <alternativeName>
        <fullName evidence="8">Ribosomal protein uS12 (aspartate-C(3))-methylthiotransferase</fullName>
    </alternativeName>
    <alternativeName>
        <fullName evidence="8">Ribosome maturation factor RimO</fullName>
    </alternativeName>
</protein>
<dbReference type="GO" id="GO:0051539">
    <property type="term" value="F:4 iron, 4 sulfur cluster binding"/>
    <property type="evidence" value="ECO:0007669"/>
    <property type="project" value="UniProtKB-UniRule"/>
</dbReference>
<evidence type="ECO:0000313" key="12">
    <source>
        <dbReference type="EMBL" id="PRR75474.1"/>
    </source>
</evidence>
<feature type="domain" description="Radical SAM core" evidence="11">
    <location>
        <begin position="137"/>
        <end position="367"/>
    </location>
</feature>
<evidence type="ECO:0000259" key="10">
    <source>
        <dbReference type="PROSITE" id="PS51449"/>
    </source>
</evidence>
<dbReference type="Gene3D" id="3.40.50.12160">
    <property type="entry name" value="Methylthiotransferase, N-terminal domain"/>
    <property type="match status" value="1"/>
</dbReference>
<dbReference type="GO" id="GO:0140101">
    <property type="term" value="F:catalytic activity, acting on a tRNA"/>
    <property type="evidence" value="ECO:0007669"/>
    <property type="project" value="UniProtKB-ARBA"/>
</dbReference>
<dbReference type="OrthoDB" id="9805215at2"/>
<dbReference type="InterPro" id="IPR012340">
    <property type="entry name" value="NA-bd_OB-fold"/>
</dbReference>
<keyword evidence="2 8" id="KW-0963">Cytoplasm</keyword>
<keyword evidence="7 8" id="KW-0411">Iron-sulfur</keyword>
<comment type="cofactor">
    <cofactor evidence="8">
        <name>[4Fe-4S] cluster</name>
        <dbReference type="ChEBI" id="CHEBI:49883"/>
    </cofactor>
    <text evidence="8">Binds 2 [4Fe-4S] clusters. One cluster is coordinated with 3 cysteines and an exchangeable S-adenosyl-L-methionine.</text>
</comment>
<keyword evidence="12" id="KW-0687">Ribonucleoprotein</keyword>
<dbReference type="PROSITE" id="PS50926">
    <property type="entry name" value="TRAM"/>
    <property type="match status" value="1"/>
</dbReference>
<dbReference type="InterPro" id="IPR002792">
    <property type="entry name" value="TRAM_dom"/>
</dbReference>
<dbReference type="SMART" id="SM00729">
    <property type="entry name" value="Elp3"/>
    <property type="match status" value="1"/>
</dbReference>
<dbReference type="NCBIfam" id="TIGR01125">
    <property type="entry name" value="30S ribosomal protein S12 methylthiotransferase RimO"/>
    <property type="match status" value="1"/>
</dbReference>
<keyword evidence="4 8" id="KW-0949">S-adenosyl-L-methionine</keyword>